<dbReference type="SUPFAM" id="SSF57756">
    <property type="entry name" value="Retrovirus zinc finger-like domains"/>
    <property type="match status" value="1"/>
</dbReference>
<evidence type="ECO:0000313" key="3">
    <source>
        <dbReference type="Ensembl" id="ENSGACP00000049042.1"/>
    </source>
</evidence>
<dbReference type="PROSITE" id="PS50158">
    <property type="entry name" value="ZF_CCHC"/>
    <property type="match status" value="1"/>
</dbReference>
<dbReference type="AlphaFoldDB" id="A0AAQ4QDU8"/>
<organism evidence="3 4">
    <name type="scientific">Gasterosteus aculeatus aculeatus</name>
    <name type="common">three-spined stickleback</name>
    <dbReference type="NCBI Taxonomy" id="481459"/>
    <lineage>
        <taxon>Eukaryota</taxon>
        <taxon>Metazoa</taxon>
        <taxon>Chordata</taxon>
        <taxon>Craniata</taxon>
        <taxon>Vertebrata</taxon>
        <taxon>Euteleostomi</taxon>
        <taxon>Actinopterygii</taxon>
        <taxon>Neopterygii</taxon>
        <taxon>Teleostei</taxon>
        <taxon>Neoteleostei</taxon>
        <taxon>Acanthomorphata</taxon>
        <taxon>Eupercaria</taxon>
        <taxon>Perciformes</taxon>
        <taxon>Cottioidei</taxon>
        <taxon>Gasterosteales</taxon>
        <taxon>Gasterosteidae</taxon>
        <taxon>Gasterosteus</taxon>
    </lineage>
</organism>
<dbReference type="GeneTree" id="ENSGT00940000168677"/>
<dbReference type="Proteomes" id="UP000007635">
    <property type="component" value="Chromosome XIII"/>
</dbReference>
<dbReference type="Pfam" id="PF03732">
    <property type="entry name" value="Retrotrans_gag"/>
    <property type="match status" value="1"/>
</dbReference>
<dbReference type="InterPro" id="IPR005162">
    <property type="entry name" value="Retrotrans_gag_dom"/>
</dbReference>
<accession>A0AAQ4QDU8</accession>
<keyword evidence="1" id="KW-0862">Zinc</keyword>
<dbReference type="InterPro" id="IPR036875">
    <property type="entry name" value="Znf_CCHC_sf"/>
</dbReference>
<dbReference type="PANTHER" id="PTHR15503">
    <property type="entry name" value="LDOC1 RELATED"/>
    <property type="match status" value="1"/>
</dbReference>
<dbReference type="PANTHER" id="PTHR15503:SF36">
    <property type="entry name" value="RETROTRANSPOSON GAG-LIKE PROTEIN 5"/>
    <property type="match status" value="1"/>
</dbReference>
<dbReference type="GO" id="GO:0008270">
    <property type="term" value="F:zinc ion binding"/>
    <property type="evidence" value="ECO:0007669"/>
    <property type="project" value="UniProtKB-KW"/>
</dbReference>
<sequence length="375" mass="41146">MNPADSDNLKAAIGAQGNRLKQQEDQLSALQHGVEGLASGQEDFKAAMTTQVNLLSNQIHQMLTHLNQAPSASPVLAAADAPPAPAPHSQAIRLAPPEKFSGESRECKSFIVNCEMHYEQLPSAFPTERSKVAFMISHLTGRAKVWATTEWSRASPSCQSLARFTETLRRVFDPTTSGRETARELNTIRQGMASVSDYAIRFRTLAADSGWNATALYDAFISGLSDPIQDLLVPLDLPEDLDAVIALAVRTDHRLKTRMQDRGLPSTNSRVVSPLPSPVQWRAVSSRDPEEPMQLGQARLSAEERRRRLQEGRCFYCGEQGHLVVGCPARRTTHQGKKSPLLNRFASSGSSSRSLMKIQIPEGAPYFSRGEAETS</sequence>
<dbReference type="InterPro" id="IPR032567">
    <property type="entry name" value="RTL1-rel"/>
</dbReference>
<reference evidence="3 4" key="1">
    <citation type="journal article" date="2021" name="G3 (Bethesda)">
        <title>Improved contiguity of the threespine stickleback genome using long-read sequencing.</title>
        <authorList>
            <person name="Nath S."/>
            <person name="Shaw D.E."/>
            <person name="White M.A."/>
        </authorList>
    </citation>
    <scope>NUCLEOTIDE SEQUENCE [LARGE SCALE GENOMIC DNA]</scope>
    <source>
        <strain evidence="3 4">Lake Benthic</strain>
    </source>
</reference>
<feature type="domain" description="CCHC-type" evidence="2">
    <location>
        <begin position="313"/>
        <end position="328"/>
    </location>
</feature>
<dbReference type="InterPro" id="IPR001878">
    <property type="entry name" value="Znf_CCHC"/>
</dbReference>
<protein>
    <recommendedName>
        <fullName evidence="2">CCHC-type domain-containing protein</fullName>
    </recommendedName>
</protein>
<dbReference type="Gene3D" id="4.10.60.10">
    <property type="entry name" value="Zinc finger, CCHC-type"/>
    <property type="match status" value="1"/>
</dbReference>
<evidence type="ECO:0000259" key="2">
    <source>
        <dbReference type="PROSITE" id="PS50158"/>
    </source>
</evidence>
<reference evidence="3" key="3">
    <citation type="submission" date="2025-09" db="UniProtKB">
        <authorList>
            <consortium name="Ensembl"/>
        </authorList>
    </citation>
    <scope>IDENTIFICATION</scope>
</reference>
<dbReference type="Ensembl" id="ENSGACT00000051535.1">
    <property type="protein sequence ID" value="ENSGACP00000049042.1"/>
    <property type="gene ID" value="ENSGACG00000023512.1"/>
</dbReference>
<name>A0AAQ4QDU8_GASAC</name>
<dbReference type="GO" id="GO:0003676">
    <property type="term" value="F:nucleic acid binding"/>
    <property type="evidence" value="ECO:0007669"/>
    <property type="project" value="InterPro"/>
</dbReference>
<keyword evidence="1" id="KW-0479">Metal-binding</keyword>
<keyword evidence="4" id="KW-1185">Reference proteome</keyword>
<keyword evidence="1" id="KW-0863">Zinc-finger</keyword>
<proteinExistence type="predicted"/>
<evidence type="ECO:0000256" key="1">
    <source>
        <dbReference type="PROSITE-ProRule" id="PRU00047"/>
    </source>
</evidence>
<evidence type="ECO:0000313" key="4">
    <source>
        <dbReference type="Proteomes" id="UP000007635"/>
    </source>
</evidence>
<reference evidence="3" key="2">
    <citation type="submission" date="2025-08" db="UniProtKB">
        <authorList>
            <consortium name="Ensembl"/>
        </authorList>
    </citation>
    <scope>IDENTIFICATION</scope>
</reference>